<keyword evidence="8 17" id="KW-0812">Transmembrane</keyword>
<evidence type="ECO:0000256" key="10">
    <source>
        <dbReference type="ARBA" id="ARBA00022777"/>
    </source>
</evidence>
<keyword evidence="5" id="KW-1003">Cell membrane</keyword>
<keyword evidence="7" id="KW-0808">Transferase</keyword>
<dbReference type="NCBIfam" id="TIGR01007">
    <property type="entry name" value="eps_fam"/>
    <property type="match status" value="1"/>
</dbReference>
<dbReference type="InterPro" id="IPR003856">
    <property type="entry name" value="LPS_length_determ_N"/>
</dbReference>
<keyword evidence="22" id="KW-1185">Reference proteome</keyword>
<dbReference type="PANTHER" id="PTHR32309">
    <property type="entry name" value="TYROSINE-PROTEIN KINASE"/>
    <property type="match status" value="1"/>
</dbReference>
<keyword evidence="12 17" id="KW-1133">Transmembrane helix</keyword>
<evidence type="ECO:0000256" key="15">
    <source>
        <dbReference type="ARBA" id="ARBA00051245"/>
    </source>
</evidence>
<evidence type="ECO:0000256" key="9">
    <source>
        <dbReference type="ARBA" id="ARBA00022741"/>
    </source>
</evidence>
<feature type="transmembrane region" description="Helical" evidence="17">
    <location>
        <begin position="474"/>
        <end position="496"/>
    </location>
</feature>
<dbReference type="EMBL" id="MWIP01000003">
    <property type="protein sequence ID" value="KAF1687190.1"/>
    <property type="molecule type" value="Genomic_DNA"/>
</dbReference>
<keyword evidence="11" id="KW-0067">ATP-binding</keyword>
<evidence type="ECO:0000259" key="19">
    <source>
        <dbReference type="Pfam" id="PF13614"/>
    </source>
</evidence>
<name>A0A7V8K7Z2_9GAMM</name>
<dbReference type="GO" id="GO:0005524">
    <property type="term" value="F:ATP binding"/>
    <property type="evidence" value="ECO:0007669"/>
    <property type="project" value="UniProtKB-KW"/>
</dbReference>
<evidence type="ECO:0000256" key="12">
    <source>
        <dbReference type="ARBA" id="ARBA00022989"/>
    </source>
</evidence>
<evidence type="ECO:0000256" key="3">
    <source>
        <dbReference type="ARBA" id="ARBA00008883"/>
    </source>
</evidence>
<evidence type="ECO:0000256" key="17">
    <source>
        <dbReference type="SAM" id="Phobius"/>
    </source>
</evidence>
<proteinExistence type="inferred from homology"/>
<keyword evidence="10" id="KW-0418">Kinase</keyword>
<dbReference type="RefSeq" id="WP_162310208.1">
    <property type="nucleotide sequence ID" value="NZ_JACHGU010000005.1"/>
</dbReference>
<comment type="similarity">
    <text evidence="2">Belongs to the CpsD/CapB family.</text>
</comment>
<comment type="similarity">
    <text evidence="3">Belongs to the etk/wzc family.</text>
</comment>
<evidence type="ECO:0000259" key="18">
    <source>
        <dbReference type="Pfam" id="PF02706"/>
    </source>
</evidence>
<dbReference type="PANTHER" id="PTHR32309:SF13">
    <property type="entry name" value="FERRIC ENTEROBACTIN TRANSPORT PROTEIN FEPE"/>
    <property type="match status" value="1"/>
</dbReference>
<dbReference type="EC" id="2.7.10.2" evidence="4"/>
<dbReference type="InterPro" id="IPR025669">
    <property type="entry name" value="AAA_dom"/>
</dbReference>
<feature type="domain" description="Tyrosine-protein kinase G-rich" evidence="20">
    <location>
        <begin position="425"/>
        <end position="495"/>
    </location>
</feature>
<evidence type="ECO:0000256" key="1">
    <source>
        <dbReference type="ARBA" id="ARBA00004429"/>
    </source>
</evidence>
<feature type="domain" description="Polysaccharide chain length determinant N-terminal" evidence="18">
    <location>
        <begin position="52"/>
        <end position="144"/>
    </location>
</feature>
<keyword evidence="9" id="KW-0547">Nucleotide-binding</keyword>
<feature type="transmembrane region" description="Helical" evidence="17">
    <location>
        <begin position="68"/>
        <end position="92"/>
    </location>
</feature>
<sequence length="758" mass="82274">MSKDNLPTGPMDDGESRLPAPALPTPRVPAALAAPERNALLLDVAREERDDDTIDLLAYWRIIVKRRWLILGILGGVVAVALVATLMATPIYRATAVLQIERQSQQVVQSGELGIPTGVDPEFLTTQIGLLKSRTLAERVVDDLDLDKARLERLNPPSWSARLKAVVRPQENPAAGAGPAGDGDSEAERRAAADMVQQALTIAPQPRSRLVSIHFDSPDRNFSARAANAIADGYIAGELERRFGASSYAKTYLEQQLLLSKSRLEDAERKLVEFAQKENLVSDADGRSLVGQNLSDLNASLAQAQAQRIRAQARWTQVQSSGALPQDMLSGSIAGALRQQRADVQRTYQEKGRVFKPEYPEMQQLRSQIEEIDRQIAAEIAGVRRSVKAEYDAAVRQEALLQTQLAQLRDQTLDTDSRSIQYNILKREADTSRQLYDGLLQRYKEVGVAGDVRPNNISVIDRAQAPPWRYKPNVLLNLALGVLLGVVIGVLVALALEFLDDTIKTPDDVEHRLGLSVLGIIPQLSKQTVATAAADLRSAFSESYRSVRTALQFSTDQGVPKALLITSSGPGEGKSTSAMTLARNFAQLGKRTLLIEADMRNPSLHRLLELGSGKGLSNLLSGAGKLEDAVLPTRQARLDVILAGPLPPNPAELLSGSRLVSLLSIAGNVYDQIVIDGPPVLGLADAAILGNVADATLFVVQSGSTKIGNAQAVIKRLLGVRARIIGVLLTKYNARTAGYGYQYESYYAYGARPQLTKR</sequence>
<evidence type="ECO:0000256" key="6">
    <source>
        <dbReference type="ARBA" id="ARBA00022519"/>
    </source>
</evidence>
<gene>
    <name evidence="21" type="ORF">B1992_04160</name>
</gene>
<evidence type="ECO:0000256" key="5">
    <source>
        <dbReference type="ARBA" id="ARBA00022475"/>
    </source>
</evidence>
<evidence type="ECO:0000256" key="7">
    <source>
        <dbReference type="ARBA" id="ARBA00022679"/>
    </source>
</evidence>
<keyword evidence="13 17" id="KW-0472">Membrane</keyword>
<dbReference type="SUPFAM" id="SSF52540">
    <property type="entry name" value="P-loop containing nucleoside triphosphate hydrolases"/>
    <property type="match status" value="1"/>
</dbReference>
<dbReference type="GO" id="GO:0005886">
    <property type="term" value="C:plasma membrane"/>
    <property type="evidence" value="ECO:0007669"/>
    <property type="project" value="UniProtKB-SubCell"/>
</dbReference>
<dbReference type="Pfam" id="PF13807">
    <property type="entry name" value="GNVR"/>
    <property type="match status" value="1"/>
</dbReference>
<evidence type="ECO:0000256" key="13">
    <source>
        <dbReference type="ARBA" id="ARBA00023136"/>
    </source>
</evidence>
<dbReference type="Pfam" id="PF13614">
    <property type="entry name" value="AAA_31"/>
    <property type="match status" value="1"/>
</dbReference>
<dbReference type="Gene3D" id="3.40.50.300">
    <property type="entry name" value="P-loop containing nucleotide triphosphate hydrolases"/>
    <property type="match status" value="1"/>
</dbReference>
<comment type="subcellular location">
    <subcellularLocation>
        <location evidence="1">Cell inner membrane</location>
        <topology evidence="1">Multi-pass membrane protein</topology>
    </subcellularLocation>
</comment>
<dbReference type="Proteomes" id="UP000462066">
    <property type="component" value="Unassembled WGS sequence"/>
</dbReference>
<dbReference type="InterPro" id="IPR027417">
    <property type="entry name" value="P-loop_NTPase"/>
</dbReference>
<comment type="caution">
    <text evidence="21">The sequence shown here is derived from an EMBL/GenBank/DDBJ whole genome shotgun (WGS) entry which is preliminary data.</text>
</comment>
<comment type="catalytic activity">
    <reaction evidence="15">
        <text>L-tyrosyl-[protein] + ATP = O-phospho-L-tyrosyl-[protein] + ADP + H(+)</text>
        <dbReference type="Rhea" id="RHEA:10596"/>
        <dbReference type="Rhea" id="RHEA-COMP:10136"/>
        <dbReference type="Rhea" id="RHEA-COMP:20101"/>
        <dbReference type="ChEBI" id="CHEBI:15378"/>
        <dbReference type="ChEBI" id="CHEBI:30616"/>
        <dbReference type="ChEBI" id="CHEBI:46858"/>
        <dbReference type="ChEBI" id="CHEBI:61978"/>
        <dbReference type="ChEBI" id="CHEBI:456216"/>
        <dbReference type="EC" id="2.7.10.2"/>
    </reaction>
</comment>
<evidence type="ECO:0000256" key="2">
    <source>
        <dbReference type="ARBA" id="ARBA00007316"/>
    </source>
</evidence>
<evidence type="ECO:0000256" key="4">
    <source>
        <dbReference type="ARBA" id="ARBA00011903"/>
    </source>
</evidence>
<dbReference type="InterPro" id="IPR032807">
    <property type="entry name" value="GNVR"/>
</dbReference>
<accession>A0A7V8K7Z2</accession>
<evidence type="ECO:0000313" key="22">
    <source>
        <dbReference type="Proteomes" id="UP000462066"/>
    </source>
</evidence>
<reference evidence="21 22" key="1">
    <citation type="submission" date="2017-10" db="EMBL/GenBank/DDBJ databases">
        <title>Whole genome sequencing of Pseudoxanthomonas broegbernensis DSM 12573(T).</title>
        <authorList>
            <person name="Kumar S."/>
            <person name="Bansal K."/>
            <person name="Kaur A."/>
            <person name="Patil P."/>
            <person name="Sharma S."/>
            <person name="Patil P.B."/>
        </authorList>
    </citation>
    <scope>NUCLEOTIDE SEQUENCE [LARGE SCALE GENOMIC DNA]</scope>
    <source>
        <strain evidence="21 22">DSM 12573</strain>
    </source>
</reference>
<keyword evidence="14" id="KW-0829">Tyrosine-protein kinase</keyword>
<evidence type="ECO:0000313" key="21">
    <source>
        <dbReference type="EMBL" id="KAF1687190.1"/>
    </source>
</evidence>
<evidence type="ECO:0000256" key="8">
    <source>
        <dbReference type="ARBA" id="ARBA00022692"/>
    </source>
</evidence>
<evidence type="ECO:0000256" key="14">
    <source>
        <dbReference type="ARBA" id="ARBA00023137"/>
    </source>
</evidence>
<feature type="region of interest" description="Disordered" evidence="16">
    <location>
        <begin position="1"/>
        <end position="26"/>
    </location>
</feature>
<feature type="domain" description="AAA" evidence="19">
    <location>
        <begin position="571"/>
        <end position="705"/>
    </location>
</feature>
<dbReference type="CDD" id="cd05387">
    <property type="entry name" value="BY-kinase"/>
    <property type="match status" value="1"/>
</dbReference>
<evidence type="ECO:0000259" key="20">
    <source>
        <dbReference type="Pfam" id="PF13807"/>
    </source>
</evidence>
<keyword evidence="6" id="KW-0997">Cell inner membrane</keyword>
<dbReference type="AlphaFoldDB" id="A0A7V8K7Z2"/>
<dbReference type="InterPro" id="IPR050445">
    <property type="entry name" value="Bact_polysacc_biosynth/exp"/>
</dbReference>
<organism evidence="21 22">
    <name type="scientific">Pseudoxanthomonas broegbernensis</name>
    <dbReference type="NCBI Taxonomy" id="83619"/>
    <lineage>
        <taxon>Bacteria</taxon>
        <taxon>Pseudomonadati</taxon>
        <taxon>Pseudomonadota</taxon>
        <taxon>Gammaproteobacteria</taxon>
        <taxon>Lysobacterales</taxon>
        <taxon>Lysobacteraceae</taxon>
        <taxon>Pseudoxanthomonas</taxon>
    </lineage>
</organism>
<dbReference type="InterPro" id="IPR005702">
    <property type="entry name" value="Wzc-like_C"/>
</dbReference>
<evidence type="ECO:0000256" key="16">
    <source>
        <dbReference type="SAM" id="MobiDB-lite"/>
    </source>
</evidence>
<evidence type="ECO:0000256" key="11">
    <source>
        <dbReference type="ARBA" id="ARBA00022840"/>
    </source>
</evidence>
<dbReference type="GO" id="GO:0004715">
    <property type="term" value="F:non-membrane spanning protein tyrosine kinase activity"/>
    <property type="evidence" value="ECO:0007669"/>
    <property type="project" value="UniProtKB-EC"/>
</dbReference>
<dbReference type="Pfam" id="PF02706">
    <property type="entry name" value="Wzz"/>
    <property type="match status" value="1"/>
</dbReference>
<protein>
    <recommendedName>
        <fullName evidence="4">non-specific protein-tyrosine kinase</fullName>
        <ecNumber evidence="4">2.7.10.2</ecNumber>
    </recommendedName>
</protein>